<gene>
    <name evidence="2" type="ORF">c1_g1_i1</name>
</gene>
<protein>
    <submittedName>
        <fullName evidence="2">Uncharacterized protein</fullName>
    </submittedName>
</protein>
<proteinExistence type="predicted"/>
<feature type="region of interest" description="Disordered" evidence="1">
    <location>
        <begin position="1"/>
        <end position="25"/>
    </location>
</feature>
<organism evidence="2">
    <name type="scientific">Bactrocera latifrons</name>
    <name type="common">Malaysian fruit fly</name>
    <name type="synonym">Chaetodacus latifrons</name>
    <dbReference type="NCBI Taxonomy" id="174628"/>
    <lineage>
        <taxon>Eukaryota</taxon>
        <taxon>Metazoa</taxon>
        <taxon>Ecdysozoa</taxon>
        <taxon>Arthropoda</taxon>
        <taxon>Hexapoda</taxon>
        <taxon>Insecta</taxon>
        <taxon>Pterygota</taxon>
        <taxon>Neoptera</taxon>
        <taxon>Endopterygota</taxon>
        <taxon>Diptera</taxon>
        <taxon>Brachycera</taxon>
        <taxon>Muscomorpha</taxon>
        <taxon>Tephritoidea</taxon>
        <taxon>Tephritidae</taxon>
        <taxon>Bactrocera</taxon>
        <taxon>Bactrocera</taxon>
    </lineage>
</organism>
<name>A0A0K8V7C8_BACLA</name>
<dbReference type="EMBL" id="GDHF01017656">
    <property type="protein sequence ID" value="JAI34658.1"/>
    <property type="molecule type" value="Transcribed_RNA"/>
</dbReference>
<evidence type="ECO:0000313" key="2">
    <source>
        <dbReference type="EMBL" id="JAI34658.1"/>
    </source>
</evidence>
<evidence type="ECO:0000256" key="1">
    <source>
        <dbReference type="SAM" id="MobiDB-lite"/>
    </source>
</evidence>
<sequence length="108" mass="12020">VGVHEYTHIQDSGNSDVANINTNSGESEVLQSALVNSDDEFQSAEEEEAPVLQKQRGPGRPKIVRSGGPGRPTKQFNYLNMMQYDEIEVPETVEQALTSQYANEWHEA</sequence>
<reference evidence="2" key="1">
    <citation type="submission" date="2015-06" db="EMBL/GenBank/DDBJ databases">
        <authorList>
            <person name="Hoefler B.C."/>
            <person name="Straight P.D."/>
        </authorList>
    </citation>
    <scope>NUCLEOTIDE SEQUENCE</scope>
</reference>
<dbReference type="AlphaFoldDB" id="A0A0K8V7C8"/>
<feature type="non-terminal residue" evidence="2">
    <location>
        <position position="108"/>
    </location>
</feature>
<accession>A0A0K8V7C8</accession>
<feature type="region of interest" description="Disordered" evidence="1">
    <location>
        <begin position="38"/>
        <end position="72"/>
    </location>
</feature>
<feature type="compositionally biased region" description="Polar residues" evidence="1">
    <location>
        <begin position="9"/>
        <end position="25"/>
    </location>
</feature>
<feature type="compositionally biased region" description="Acidic residues" evidence="1">
    <location>
        <begin position="38"/>
        <end position="49"/>
    </location>
</feature>
<feature type="non-terminal residue" evidence="2">
    <location>
        <position position="1"/>
    </location>
</feature>